<dbReference type="InterPro" id="IPR013099">
    <property type="entry name" value="K_chnl_dom"/>
</dbReference>
<keyword evidence="4" id="KW-0406">Ion transport</keyword>
<feature type="transmembrane region" description="Helical" evidence="2">
    <location>
        <begin position="76"/>
        <end position="99"/>
    </location>
</feature>
<keyword evidence="4" id="KW-0407">Ion channel</keyword>
<feature type="transmembrane region" description="Helical" evidence="2">
    <location>
        <begin position="49"/>
        <end position="69"/>
    </location>
</feature>
<organism evidence="4 5">
    <name type="scientific">Fredinandcohnia quinoae</name>
    <dbReference type="NCBI Taxonomy" id="2918902"/>
    <lineage>
        <taxon>Bacteria</taxon>
        <taxon>Bacillati</taxon>
        <taxon>Bacillota</taxon>
        <taxon>Bacilli</taxon>
        <taxon>Bacillales</taxon>
        <taxon>Bacillaceae</taxon>
        <taxon>Fredinandcohnia</taxon>
    </lineage>
</organism>
<dbReference type="PANTHER" id="PTHR43833">
    <property type="entry name" value="POTASSIUM CHANNEL PROTEIN 2-RELATED-RELATED"/>
    <property type="match status" value="1"/>
</dbReference>
<dbReference type="PANTHER" id="PTHR43833:SF9">
    <property type="entry name" value="POTASSIUM CHANNEL PROTEIN YUGO-RELATED"/>
    <property type="match status" value="1"/>
</dbReference>
<keyword evidence="4" id="KW-0813">Transport</keyword>
<gene>
    <name evidence="4" type="ORF">MJG50_09110</name>
</gene>
<keyword evidence="2" id="KW-0472">Membrane</keyword>
<dbReference type="InterPro" id="IPR003148">
    <property type="entry name" value="RCK_N"/>
</dbReference>
<dbReference type="Pfam" id="PF02254">
    <property type="entry name" value="TrkA_N"/>
    <property type="match status" value="1"/>
</dbReference>
<dbReference type="InterPro" id="IPR050721">
    <property type="entry name" value="Trk_Ktr_HKT_K-transport"/>
</dbReference>
<feature type="transmembrane region" description="Helical" evidence="2">
    <location>
        <begin position="20"/>
        <end position="37"/>
    </location>
</feature>
<dbReference type="GO" id="GO:0034220">
    <property type="term" value="P:monoatomic ion transmembrane transport"/>
    <property type="evidence" value="ECO:0007669"/>
    <property type="project" value="UniProtKB-KW"/>
</dbReference>
<dbReference type="EMBL" id="JAKTTI010000011">
    <property type="protein sequence ID" value="MCH1625485.1"/>
    <property type="molecule type" value="Genomic_DNA"/>
</dbReference>
<keyword evidence="2" id="KW-1133">Transmembrane helix</keyword>
<accession>A0AAW5DXU2</accession>
<keyword evidence="5" id="KW-1185">Reference proteome</keyword>
<dbReference type="SUPFAM" id="SSF81324">
    <property type="entry name" value="Voltage-gated potassium channels"/>
    <property type="match status" value="1"/>
</dbReference>
<evidence type="ECO:0000256" key="1">
    <source>
        <dbReference type="ARBA" id="ARBA00004651"/>
    </source>
</evidence>
<protein>
    <submittedName>
        <fullName evidence="4">Potassium channel family protein</fullName>
    </submittedName>
</protein>
<sequence length="331" mass="36590">MRTTSPLASFLRWSIFSKMLTIVIIVITLFGTIIHMIEPETFPTIFEGVWWAIVTAATVGYGDFAPVTITGRMIGMLLIFIGVGLVSTYFVTISTSALINQNSYNEGKVSYKGDKHVLIIGWNERVKETISKIAASNINIEIILVDESLKKNPLPTNHVHFIKGNPTHDAVLEKANVKQAEMVLITADQSKDEVQADMITILTLLAIKGLNPEIYCIVEILTTQQINNARRGGADEILQTNRLASFVMVNSITSHGISEALLSLLIGVNGCKLHFIEATFDLFGMSFKTCSEKLLNEGKILIGIKRVDDVIINPPLSLEIRKSDYLLLIKS</sequence>
<evidence type="ECO:0000313" key="5">
    <source>
        <dbReference type="Proteomes" id="UP001431131"/>
    </source>
</evidence>
<dbReference type="Proteomes" id="UP001431131">
    <property type="component" value="Unassembled WGS sequence"/>
</dbReference>
<dbReference type="RefSeq" id="WP_240254997.1">
    <property type="nucleotide sequence ID" value="NZ_JAKTTI010000011.1"/>
</dbReference>
<dbReference type="Gene3D" id="3.40.50.720">
    <property type="entry name" value="NAD(P)-binding Rossmann-like Domain"/>
    <property type="match status" value="1"/>
</dbReference>
<feature type="domain" description="RCK N-terminal" evidence="3">
    <location>
        <begin position="114"/>
        <end position="238"/>
    </location>
</feature>
<dbReference type="InterPro" id="IPR036291">
    <property type="entry name" value="NAD(P)-bd_dom_sf"/>
</dbReference>
<dbReference type="GO" id="GO:0006813">
    <property type="term" value="P:potassium ion transport"/>
    <property type="evidence" value="ECO:0007669"/>
    <property type="project" value="InterPro"/>
</dbReference>
<name>A0AAW5DXU2_9BACI</name>
<dbReference type="AlphaFoldDB" id="A0AAW5DXU2"/>
<dbReference type="PROSITE" id="PS51201">
    <property type="entry name" value="RCK_N"/>
    <property type="match status" value="1"/>
</dbReference>
<dbReference type="SUPFAM" id="SSF51735">
    <property type="entry name" value="NAD(P)-binding Rossmann-fold domains"/>
    <property type="match status" value="1"/>
</dbReference>
<comment type="caution">
    <text evidence="4">The sequence shown here is derived from an EMBL/GenBank/DDBJ whole genome shotgun (WGS) entry which is preliminary data.</text>
</comment>
<keyword evidence="2" id="KW-0812">Transmembrane</keyword>
<reference evidence="4" key="1">
    <citation type="submission" date="2022-02" db="EMBL/GenBank/DDBJ databases">
        <title>Fredinandcohnia quinoae sp. nov. isolated from Chenopodium quinoa seeds.</title>
        <authorList>
            <person name="Saati-Santamaria Z."/>
            <person name="Flores-Felix J.D."/>
            <person name="Igual J.M."/>
            <person name="Velazquez E."/>
            <person name="Garcia-Fraile P."/>
            <person name="Martinez-Molina E."/>
        </authorList>
    </citation>
    <scope>NUCLEOTIDE SEQUENCE</scope>
    <source>
        <strain evidence="4">SECRCQ15</strain>
    </source>
</reference>
<evidence type="ECO:0000256" key="2">
    <source>
        <dbReference type="SAM" id="Phobius"/>
    </source>
</evidence>
<dbReference type="Pfam" id="PF07885">
    <property type="entry name" value="Ion_trans_2"/>
    <property type="match status" value="1"/>
</dbReference>
<evidence type="ECO:0000313" key="4">
    <source>
        <dbReference type="EMBL" id="MCH1625485.1"/>
    </source>
</evidence>
<evidence type="ECO:0000259" key="3">
    <source>
        <dbReference type="PROSITE" id="PS51201"/>
    </source>
</evidence>
<proteinExistence type="predicted"/>
<dbReference type="Gene3D" id="1.10.287.70">
    <property type="match status" value="1"/>
</dbReference>
<dbReference type="GO" id="GO:0005886">
    <property type="term" value="C:plasma membrane"/>
    <property type="evidence" value="ECO:0007669"/>
    <property type="project" value="UniProtKB-SubCell"/>
</dbReference>
<comment type="subcellular location">
    <subcellularLocation>
        <location evidence="1">Cell membrane</location>
        <topology evidence="1">Multi-pass membrane protein</topology>
    </subcellularLocation>
</comment>